<name>A0A5C5YM08_9BACT</name>
<dbReference type="EMBL" id="SJPJ01000003">
    <property type="protein sequence ID" value="TWT75788.1"/>
    <property type="molecule type" value="Genomic_DNA"/>
</dbReference>
<proteinExistence type="predicted"/>
<keyword evidence="2" id="KW-1185">Reference proteome</keyword>
<sequence length="40" mass="4677">MHTKPVLHVFLKWMINRSGSVITDVITLRAIDVLLWGRCR</sequence>
<reference evidence="1 2" key="1">
    <citation type="submission" date="2019-02" db="EMBL/GenBank/DDBJ databases">
        <title>Deep-cultivation of Planctomycetes and their phenomic and genomic characterization uncovers novel biology.</title>
        <authorList>
            <person name="Wiegand S."/>
            <person name="Jogler M."/>
            <person name="Boedeker C."/>
            <person name="Pinto D."/>
            <person name="Vollmers J."/>
            <person name="Rivas-Marin E."/>
            <person name="Kohn T."/>
            <person name="Peeters S.H."/>
            <person name="Heuer A."/>
            <person name="Rast P."/>
            <person name="Oberbeckmann S."/>
            <person name="Bunk B."/>
            <person name="Jeske O."/>
            <person name="Meyerdierks A."/>
            <person name="Storesund J.E."/>
            <person name="Kallscheuer N."/>
            <person name="Luecker S."/>
            <person name="Lage O.M."/>
            <person name="Pohl T."/>
            <person name="Merkel B.J."/>
            <person name="Hornburger P."/>
            <person name="Mueller R.-W."/>
            <person name="Bruemmer F."/>
            <person name="Labrenz M."/>
            <person name="Spormann A.M."/>
            <person name="Op Den Camp H."/>
            <person name="Overmann J."/>
            <person name="Amann R."/>
            <person name="Jetten M.S.M."/>
            <person name="Mascher T."/>
            <person name="Medema M.H."/>
            <person name="Devos D.P."/>
            <person name="Kaster A.-K."/>
            <person name="Ovreas L."/>
            <person name="Rohde M."/>
            <person name="Galperin M.Y."/>
            <person name="Jogler C."/>
        </authorList>
    </citation>
    <scope>NUCLEOTIDE SEQUENCE [LARGE SCALE GENOMIC DNA]</scope>
    <source>
        <strain evidence="1 2">CA13</strain>
    </source>
</reference>
<evidence type="ECO:0000313" key="2">
    <source>
        <dbReference type="Proteomes" id="UP000315010"/>
    </source>
</evidence>
<dbReference type="Proteomes" id="UP000315010">
    <property type="component" value="Unassembled WGS sequence"/>
</dbReference>
<dbReference type="AlphaFoldDB" id="A0A5C5YM08"/>
<comment type="caution">
    <text evidence="1">The sequence shown here is derived from an EMBL/GenBank/DDBJ whole genome shotgun (WGS) entry which is preliminary data.</text>
</comment>
<organism evidence="1 2">
    <name type="scientific">Novipirellula herctigrandis</name>
    <dbReference type="NCBI Taxonomy" id="2527986"/>
    <lineage>
        <taxon>Bacteria</taxon>
        <taxon>Pseudomonadati</taxon>
        <taxon>Planctomycetota</taxon>
        <taxon>Planctomycetia</taxon>
        <taxon>Pirellulales</taxon>
        <taxon>Pirellulaceae</taxon>
        <taxon>Novipirellula</taxon>
    </lineage>
</organism>
<evidence type="ECO:0000313" key="1">
    <source>
        <dbReference type="EMBL" id="TWT75788.1"/>
    </source>
</evidence>
<protein>
    <submittedName>
        <fullName evidence="1">Uncharacterized protein</fullName>
    </submittedName>
</protein>
<accession>A0A5C5YM08</accession>
<gene>
    <name evidence="1" type="ORF">CA13_73610</name>
</gene>